<reference evidence="2" key="1">
    <citation type="journal article" date="2020" name="Nature">
        <title>Giant virus diversity and host interactions through global metagenomics.</title>
        <authorList>
            <person name="Schulz F."/>
            <person name="Roux S."/>
            <person name="Paez-Espino D."/>
            <person name="Jungbluth S."/>
            <person name="Walsh D.A."/>
            <person name="Denef V.J."/>
            <person name="McMahon K.D."/>
            <person name="Konstantinidis K.T."/>
            <person name="Eloe-Fadrosh E.A."/>
            <person name="Kyrpides N.C."/>
            <person name="Woyke T."/>
        </authorList>
    </citation>
    <scope>NUCLEOTIDE SEQUENCE</scope>
    <source>
        <strain evidence="2">GVMAG-M-3300023174-111</strain>
    </source>
</reference>
<dbReference type="AlphaFoldDB" id="A0A6C0D1G1"/>
<dbReference type="EMBL" id="MN739530">
    <property type="protein sequence ID" value="QHT10896.1"/>
    <property type="molecule type" value="Genomic_DNA"/>
</dbReference>
<protein>
    <submittedName>
        <fullName evidence="2">Uncharacterized protein</fullName>
    </submittedName>
</protein>
<proteinExistence type="predicted"/>
<sequence length="174" mass="19986">MTQVIDTNNYDIQIKVSVRNGIPTFEIIGDVVKNGLVQPTNGVSIENAPKKITDKIMSSFYSGYIASNNYITNANITPIQNPNLLTENQMSNINKKINALHLEPGEKEYFDNVLTRTTKGNYQKLNDFLDQKKFNNERGKIESYKKNNYYFDKGGRKTKRLTSDRVHSKTQKRQ</sequence>
<evidence type="ECO:0000313" key="2">
    <source>
        <dbReference type="EMBL" id="QHT10896.1"/>
    </source>
</evidence>
<name>A0A6C0D1G1_9ZZZZ</name>
<feature type="region of interest" description="Disordered" evidence="1">
    <location>
        <begin position="154"/>
        <end position="174"/>
    </location>
</feature>
<evidence type="ECO:0000256" key="1">
    <source>
        <dbReference type="SAM" id="MobiDB-lite"/>
    </source>
</evidence>
<organism evidence="2">
    <name type="scientific">viral metagenome</name>
    <dbReference type="NCBI Taxonomy" id="1070528"/>
    <lineage>
        <taxon>unclassified sequences</taxon>
        <taxon>metagenomes</taxon>
        <taxon>organismal metagenomes</taxon>
    </lineage>
</organism>
<accession>A0A6C0D1G1</accession>